<sequence length="517" mass="56954">MYRSKNYHDMFDCRWFSFVLYVTQEYKDYRDAEDIMPLATSDFRNPVCQEMRSLRENSIDTSAFGDLFSYSSPLRQITAIAASSAPISAPAIAAPPTEPATTPATSYPSKSYNERGSVDSSETYATCQTHPFNSQELLDGDAPNEADSNLYINPLEGADNKCREINTDKSPTVDHQSALFSPSSTNTNPTEFSKSVQVQHDSIKASVNTDTLPKHRKTRVAKSASGRRPTITGDQQSSNQSNTTKTPDALEDNNNSYVGLRGGRGTVPGNTSNTSLTSLASASRLINQHLFGNSGGTKQYGPTSGNKLSLSVDSIDSESMMSYLTDRHHRAKSILKKSESTRNAYYNGSDLDGDTEKLILDNASPNMNTVRIRQAPTFFSGQVLGALLRSNNNNNNNNNNGSPKLLLSPASGERTTKRSQLKSIMSIDNNRNKNKEQTATTTIDVNNQDLTSRVTQTINDNQSVQHQQQQQNTRPSKVQKKSRRNVINERKKASSAGESSTDSSSHRLPHESHRRLS</sequence>
<keyword evidence="3" id="KW-1185">Reference proteome</keyword>
<protein>
    <submittedName>
        <fullName evidence="2">Uncharacterized protein</fullName>
    </submittedName>
</protein>
<evidence type="ECO:0000313" key="2">
    <source>
        <dbReference type="EMBL" id="KAH0568571.1"/>
    </source>
</evidence>
<dbReference type="AlphaFoldDB" id="A0AAV7J8G9"/>
<dbReference type="EMBL" id="JAHXZJ010000001">
    <property type="protein sequence ID" value="KAH0568571.1"/>
    <property type="molecule type" value="Genomic_DNA"/>
</dbReference>
<evidence type="ECO:0000313" key="3">
    <source>
        <dbReference type="Proteomes" id="UP000826195"/>
    </source>
</evidence>
<feature type="region of interest" description="Disordered" evidence="1">
    <location>
        <begin position="161"/>
        <end position="275"/>
    </location>
</feature>
<comment type="caution">
    <text evidence="2">The sequence shown here is derived from an EMBL/GenBank/DDBJ whole genome shotgun (WGS) entry which is preliminary data.</text>
</comment>
<organism evidence="2 3">
    <name type="scientific">Cotesia glomerata</name>
    <name type="common">Lepidopteran parasitic wasp</name>
    <name type="synonym">Apanteles glomeratus</name>
    <dbReference type="NCBI Taxonomy" id="32391"/>
    <lineage>
        <taxon>Eukaryota</taxon>
        <taxon>Metazoa</taxon>
        <taxon>Ecdysozoa</taxon>
        <taxon>Arthropoda</taxon>
        <taxon>Hexapoda</taxon>
        <taxon>Insecta</taxon>
        <taxon>Pterygota</taxon>
        <taxon>Neoptera</taxon>
        <taxon>Endopterygota</taxon>
        <taxon>Hymenoptera</taxon>
        <taxon>Apocrita</taxon>
        <taxon>Ichneumonoidea</taxon>
        <taxon>Braconidae</taxon>
        <taxon>Microgastrinae</taxon>
        <taxon>Cotesia</taxon>
    </lineage>
</organism>
<feature type="compositionally biased region" description="Low complexity" evidence="1">
    <location>
        <begin position="494"/>
        <end position="503"/>
    </location>
</feature>
<gene>
    <name evidence="2" type="ORF">KQX54_021222</name>
</gene>
<feature type="compositionally biased region" description="Polar residues" evidence="1">
    <location>
        <begin position="168"/>
        <end position="211"/>
    </location>
</feature>
<reference evidence="2 3" key="1">
    <citation type="journal article" date="2021" name="J. Hered.">
        <title>A chromosome-level genome assembly of the parasitoid wasp, Cotesia glomerata (Hymenoptera: Braconidae).</title>
        <authorList>
            <person name="Pinto B.J."/>
            <person name="Weis J.J."/>
            <person name="Gamble T."/>
            <person name="Ode P.J."/>
            <person name="Paul R."/>
            <person name="Zaspel J.M."/>
        </authorList>
    </citation>
    <scope>NUCLEOTIDE SEQUENCE [LARGE SCALE GENOMIC DNA]</scope>
    <source>
        <strain evidence="2">CgM1</strain>
    </source>
</reference>
<feature type="compositionally biased region" description="Low complexity" evidence="1">
    <location>
        <begin position="391"/>
        <end position="400"/>
    </location>
</feature>
<proteinExistence type="predicted"/>
<feature type="region of interest" description="Disordered" evidence="1">
    <location>
        <begin position="93"/>
        <end position="117"/>
    </location>
</feature>
<evidence type="ECO:0000256" key="1">
    <source>
        <dbReference type="SAM" id="MobiDB-lite"/>
    </source>
</evidence>
<feature type="compositionally biased region" description="Polar residues" evidence="1">
    <location>
        <begin position="232"/>
        <end position="257"/>
    </location>
</feature>
<feature type="compositionally biased region" description="Low complexity" evidence="1">
    <location>
        <begin position="462"/>
        <end position="471"/>
    </location>
</feature>
<name>A0AAV7J8G9_COTGL</name>
<feature type="region of interest" description="Disordered" evidence="1">
    <location>
        <begin position="460"/>
        <end position="517"/>
    </location>
</feature>
<dbReference type="Proteomes" id="UP000826195">
    <property type="component" value="Unassembled WGS sequence"/>
</dbReference>
<feature type="region of interest" description="Disordered" evidence="1">
    <location>
        <begin position="390"/>
        <end position="441"/>
    </location>
</feature>
<feature type="compositionally biased region" description="Low complexity" evidence="1">
    <location>
        <begin position="93"/>
        <end position="109"/>
    </location>
</feature>
<accession>A0AAV7J8G9</accession>